<dbReference type="Pfam" id="PF13660">
    <property type="entry name" value="DUF4147"/>
    <property type="match status" value="1"/>
</dbReference>
<evidence type="ECO:0000259" key="1">
    <source>
        <dbReference type="Pfam" id="PF05161"/>
    </source>
</evidence>
<dbReference type="SUPFAM" id="SSF82544">
    <property type="entry name" value="GckA/TtuD-like"/>
    <property type="match status" value="1"/>
</dbReference>
<dbReference type="GO" id="GO:0008887">
    <property type="term" value="F:glycerate kinase activity"/>
    <property type="evidence" value="ECO:0007669"/>
    <property type="project" value="InterPro"/>
</dbReference>
<evidence type="ECO:0000313" key="3">
    <source>
        <dbReference type="EMBL" id="PUA31810.1"/>
    </source>
</evidence>
<dbReference type="InterPro" id="IPR025286">
    <property type="entry name" value="MOFRL_assoc_dom"/>
</dbReference>
<name>A0A2R7Y2Q8_9CREN</name>
<dbReference type="InterPro" id="IPR039760">
    <property type="entry name" value="MOFRL_protein"/>
</dbReference>
<dbReference type="Pfam" id="PF05161">
    <property type="entry name" value="MOFRL"/>
    <property type="match status" value="1"/>
</dbReference>
<evidence type="ECO:0008006" key="5">
    <source>
        <dbReference type="Google" id="ProtNLM"/>
    </source>
</evidence>
<dbReference type="Gene3D" id="3.40.1480.10">
    <property type="entry name" value="MOFRL domain"/>
    <property type="match status" value="1"/>
</dbReference>
<dbReference type="InterPro" id="IPR037035">
    <property type="entry name" value="GK-like_C_sf"/>
</dbReference>
<organism evidence="3 4">
    <name type="scientific">Zestosphaera tikiterensis</name>
    <dbReference type="NCBI Taxonomy" id="1973259"/>
    <lineage>
        <taxon>Archaea</taxon>
        <taxon>Thermoproteota</taxon>
        <taxon>Thermoprotei</taxon>
        <taxon>Desulfurococcales</taxon>
        <taxon>Desulfurococcaceae</taxon>
        <taxon>Zestosphaera</taxon>
    </lineage>
</organism>
<gene>
    <name evidence="3" type="ORF">B7O98_08400</name>
</gene>
<reference evidence="3 4" key="1">
    <citation type="journal article" date="2018" name="Syst. Appl. Microbiol.">
        <title>A new symbiotic nanoarchaeote (Candidatus Nanoclepta minutus) and its host (Zestosphaera tikiterensis gen. nov., sp. nov.) from a New Zealand hot spring.</title>
        <authorList>
            <person name="St John E."/>
            <person name="Liu Y."/>
            <person name="Podar M."/>
            <person name="Stott M.B."/>
            <person name="Meneghin J."/>
            <person name="Chen Z."/>
            <person name="Lagutin K."/>
            <person name="Mitchell K."/>
            <person name="Reysenbach A.L."/>
        </authorList>
    </citation>
    <scope>NUCLEOTIDE SEQUENCE [LARGE SCALE GENOMIC DNA]</scope>
    <source>
        <strain evidence="3">NZ3</strain>
    </source>
</reference>
<evidence type="ECO:0000313" key="4">
    <source>
        <dbReference type="Proteomes" id="UP000244093"/>
    </source>
</evidence>
<comment type="caution">
    <text evidence="3">The sequence shown here is derived from an EMBL/GenBank/DDBJ whole genome shotgun (WGS) entry which is preliminary data.</text>
</comment>
<dbReference type="PANTHER" id="PTHR12227">
    <property type="entry name" value="GLYCERATE KINASE"/>
    <property type="match status" value="1"/>
</dbReference>
<accession>A0A2R7Y2Q8</accession>
<dbReference type="PANTHER" id="PTHR12227:SF0">
    <property type="entry name" value="GLYCERATE KINASE"/>
    <property type="match status" value="1"/>
</dbReference>
<dbReference type="InterPro" id="IPR038614">
    <property type="entry name" value="GK_N_sf"/>
</dbReference>
<feature type="domain" description="MOFRL-associated" evidence="2">
    <location>
        <begin position="19"/>
        <end position="256"/>
    </location>
</feature>
<dbReference type="InterPro" id="IPR007835">
    <property type="entry name" value="MOFRL"/>
</dbReference>
<dbReference type="EMBL" id="NBVN01000006">
    <property type="protein sequence ID" value="PUA31810.1"/>
    <property type="molecule type" value="Genomic_DNA"/>
</dbReference>
<sequence length="452" mass="48515">MNVIVNKHELIKDHVHRDLLEILEAGVKAANPQDSVVEALRLVDRGLCVYDACYPIRGSIHVVGFGKASVNMALGVLKVLGDLIVGGVVITTEGVNVDYVGRVKVFAGEHPIPGEGTLKASGELLKYLSSEVKNNDLVIVLISGGGSALFEVPYPPLDLKDIAETTSLLMKSGADIVELNTVRKHLSRVKGGRLLEYLSKADKVISLIVSDVVGDEIQYIASGPTTYDTTTYRDSIDVLKRRGVWDLIPEKVRSFLIAGARGEIPETVKPGDPLLDKVRNFVIASNRKSLDAMALKARDLGYSPTILTPFMEGEAREVGRFLASVAKYIAIKERNVKTALLLGGETTVTVKGSGVGGRNQELCVSFANSVHGVKGIYIATIGSDGKDGNSPAAGGICDWRLSEEALRKGLNVNEHLQNNDTYTLLSKLKRAIITGPTGTNVNDLVVIVVVPT</sequence>
<dbReference type="Proteomes" id="UP000244093">
    <property type="component" value="Unassembled WGS sequence"/>
</dbReference>
<dbReference type="GO" id="GO:0005737">
    <property type="term" value="C:cytoplasm"/>
    <property type="evidence" value="ECO:0007669"/>
    <property type="project" value="TreeGrafter"/>
</dbReference>
<dbReference type="AlphaFoldDB" id="A0A2R7Y2Q8"/>
<feature type="domain" description="MOFRL" evidence="1">
    <location>
        <begin position="339"/>
        <end position="443"/>
    </location>
</feature>
<proteinExistence type="predicted"/>
<evidence type="ECO:0000259" key="2">
    <source>
        <dbReference type="Pfam" id="PF13660"/>
    </source>
</evidence>
<dbReference type="Gene3D" id="3.40.50.10180">
    <property type="entry name" value="Glycerate kinase, MOFRL-like N-terminal domain"/>
    <property type="match status" value="1"/>
</dbReference>
<protein>
    <recommendedName>
        <fullName evidence="5">Glycerate kinase</fullName>
    </recommendedName>
</protein>